<evidence type="ECO:0000313" key="2">
    <source>
        <dbReference type="Proteomes" id="UP000027143"/>
    </source>
</evidence>
<organism evidence="1 2">
    <name type="scientific">Bartonella quintana JK 68</name>
    <dbReference type="NCBI Taxonomy" id="1134503"/>
    <lineage>
        <taxon>Bacteria</taxon>
        <taxon>Pseudomonadati</taxon>
        <taxon>Pseudomonadota</taxon>
        <taxon>Alphaproteobacteria</taxon>
        <taxon>Hyphomicrobiales</taxon>
        <taxon>Bartonellaceae</taxon>
        <taxon>Bartonella</taxon>
    </lineage>
</organism>
<protein>
    <submittedName>
        <fullName evidence="1">Uncharacterized protein</fullName>
    </submittedName>
</protein>
<evidence type="ECO:0000313" key="1">
    <source>
        <dbReference type="EMBL" id="KEC66851.1"/>
    </source>
</evidence>
<reference evidence="1 2" key="1">
    <citation type="submission" date="2012-04" db="EMBL/GenBank/DDBJ databases">
        <title>The Genome Sequence of Bartonella quintana JK 68.</title>
        <authorList>
            <consortium name="The Broad Institute Genome Sequencing Platform"/>
            <consortium name="The Broad Institute Genome Sequencing Center for Infectious Disease"/>
            <person name="Feldgarden M."/>
            <person name="Kirby J."/>
            <person name="Kosoy M."/>
            <person name="Birtles R."/>
            <person name="Probert W.S."/>
            <person name="Chiaraviglio L."/>
            <person name="Walker B."/>
            <person name="Young S.K."/>
            <person name="Zeng Q."/>
            <person name="Gargeya S."/>
            <person name="Fitzgerald M."/>
            <person name="Haas B."/>
            <person name="Abouelleil A."/>
            <person name="Alvarado L."/>
            <person name="Arachchi H.M."/>
            <person name="Berlin A.M."/>
            <person name="Chapman S.B."/>
            <person name="Goldberg J."/>
            <person name="Griggs A."/>
            <person name="Gujja S."/>
            <person name="Hansen M."/>
            <person name="Howarth C."/>
            <person name="Imamovic A."/>
            <person name="Larimer J."/>
            <person name="McCowen C."/>
            <person name="Montmayeur A."/>
            <person name="Murphy C."/>
            <person name="Neiman D."/>
            <person name="Pearson M."/>
            <person name="Priest M."/>
            <person name="Roberts A."/>
            <person name="Saif S."/>
            <person name="Shea T."/>
            <person name="Sisk P."/>
            <person name="Sykes S."/>
            <person name="Wortman J."/>
            <person name="Nusbaum C."/>
            <person name="Birren B."/>
        </authorList>
    </citation>
    <scope>NUCLEOTIDE SEQUENCE [LARGE SCALE GENOMIC DNA]</scope>
    <source>
        <strain evidence="1 2">JK 68</strain>
    </source>
</reference>
<name>A0ABR4SS33_BARQI</name>
<comment type="caution">
    <text evidence="1">The sequence shown here is derived from an EMBL/GenBank/DDBJ whole genome shotgun (WGS) entry which is preliminary data.</text>
</comment>
<accession>A0ABR4SS33</accession>
<gene>
    <name evidence="1" type="ORF">O7U_00125</name>
</gene>
<dbReference type="Proteomes" id="UP000027143">
    <property type="component" value="Unassembled WGS sequence"/>
</dbReference>
<proteinExistence type="predicted"/>
<keyword evidence="2" id="KW-1185">Reference proteome</keyword>
<sequence length="43" mass="4786">MFEVVEFIEEAFDKVAFSLSKSSSSLGGVFLFEQKRQGCSFSS</sequence>
<dbReference type="EMBL" id="AHPD01000002">
    <property type="protein sequence ID" value="KEC66851.1"/>
    <property type="molecule type" value="Genomic_DNA"/>
</dbReference>